<evidence type="ECO:0000313" key="6">
    <source>
        <dbReference type="EMBL" id="MBR7618814.1"/>
    </source>
</evidence>
<dbReference type="InterPro" id="IPR007269">
    <property type="entry name" value="ICMT_MeTrfase"/>
</dbReference>
<keyword evidence="4 5" id="KW-0472">Membrane</keyword>
<dbReference type="GO" id="GO:0004671">
    <property type="term" value="F:protein C-terminal S-isoprenylcysteine carboxyl O-methyltransferase activity"/>
    <property type="evidence" value="ECO:0007669"/>
    <property type="project" value="InterPro"/>
</dbReference>
<proteinExistence type="predicted"/>
<organism evidence="6 8">
    <name type="scientific">Phenylobacterium glaciei</name>
    <dbReference type="NCBI Taxonomy" id="2803784"/>
    <lineage>
        <taxon>Bacteria</taxon>
        <taxon>Pseudomonadati</taxon>
        <taxon>Pseudomonadota</taxon>
        <taxon>Alphaproteobacteria</taxon>
        <taxon>Caulobacterales</taxon>
        <taxon>Caulobacteraceae</taxon>
        <taxon>Phenylobacterium</taxon>
    </lineage>
</organism>
<keyword evidence="2 5" id="KW-0812">Transmembrane</keyword>
<feature type="transmembrane region" description="Helical" evidence="5">
    <location>
        <begin position="45"/>
        <end position="61"/>
    </location>
</feature>
<dbReference type="EMBL" id="JAGSGD010000001">
    <property type="protein sequence ID" value="MBR7618814.1"/>
    <property type="molecule type" value="Genomic_DNA"/>
</dbReference>
<protein>
    <submittedName>
        <fullName evidence="6">Isoprenylcysteine carboxylmethyltransferase family protein</fullName>
    </submittedName>
</protein>
<name>A0A941HUM2_9CAUL</name>
<dbReference type="PANTHER" id="PTHR43847:SF1">
    <property type="entry name" value="BLL3993 PROTEIN"/>
    <property type="match status" value="1"/>
</dbReference>
<dbReference type="Gene3D" id="1.20.120.1630">
    <property type="match status" value="1"/>
</dbReference>
<evidence type="ECO:0000256" key="3">
    <source>
        <dbReference type="ARBA" id="ARBA00022989"/>
    </source>
</evidence>
<reference evidence="7" key="1">
    <citation type="submission" date="2021-01" db="EMBL/GenBank/DDBJ databases">
        <title>Genome sequence of Phenylobacterium sp. 20VBR1 isolated from a valley glaceir, Ny-Alesund, Svalbard.</title>
        <authorList>
            <person name="Thomas F.A."/>
            <person name="Krishnan K.P."/>
            <person name="Sinha R.K."/>
        </authorList>
    </citation>
    <scope>NUCLEOTIDE SEQUENCE</scope>
    <source>
        <strain evidence="7">20VBR1</strain>
    </source>
</reference>
<dbReference type="Pfam" id="PF04140">
    <property type="entry name" value="ICMT"/>
    <property type="match status" value="1"/>
</dbReference>
<dbReference type="RefSeq" id="WP_215338775.1">
    <property type="nucleotide sequence ID" value="NZ_JAGSGD010000001.1"/>
</dbReference>
<comment type="subcellular location">
    <subcellularLocation>
        <location evidence="1">Membrane</location>
        <topology evidence="1">Multi-pass membrane protein</topology>
    </subcellularLocation>
</comment>
<dbReference type="AlphaFoldDB" id="A0A941HUM2"/>
<dbReference type="PANTHER" id="PTHR43847">
    <property type="entry name" value="BLL3993 PROTEIN"/>
    <property type="match status" value="1"/>
</dbReference>
<reference evidence="6" key="2">
    <citation type="submission" date="2021-04" db="EMBL/GenBank/DDBJ databases">
        <title>Draft genome assembly of strain Phenylobacterium sp. 20VBR1 using MiniION and Illumina platforms.</title>
        <authorList>
            <person name="Thomas F.A."/>
            <person name="Krishnan K.P."/>
            <person name="Sinha R.K."/>
        </authorList>
    </citation>
    <scope>NUCLEOTIDE SEQUENCE</scope>
    <source>
        <strain evidence="6">20VBR1</strain>
    </source>
</reference>
<feature type="transmembrane region" description="Helical" evidence="5">
    <location>
        <begin position="68"/>
        <end position="94"/>
    </location>
</feature>
<sequence>MRQLVILENSELAVYGLWALWGATWLLAGLWAAKAESRPQNLGERSAVLLVFLGFGLLFKPPNVAERLWVWFPAAQWGLVTLTAASMAFCWWARRHLGALWSFRTTAKAGHHVVDTGPYALVRHPIYTGILAAALAKALLTPSLLGFAGLGVLALAFWLKARVEERFLAQALGGDEYAAYARRVRRLIPYVL</sequence>
<dbReference type="GO" id="GO:0016020">
    <property type="term" value="C:membrane"/>
    <property type="evidence" value="ECO:0007669"/>
    <property type="project" value="UniProtKB-SubCell"/>
</dbReference>
<keyword evidence="8" id="KW-1185">Reference proteome</keyword>
<evidence type="ECO:0000313" key="8">
    <source>
        <dbReference type="Proteomes" id="UP000622580"/>
    </source>
</evidence>
<keyword evidence="3 5" id="KW-1133">Transmembrane helix</keyword>
<gene>
    <name evidence="6" type="ORF">JKL49_05375</name>
    <name evidence="7" type="ORF">JKL49_08740</name>
</gene>
<evidence type="ECO:0000256" key="1">
    <source>
        <dbReference type="ARBA" id="ARBA00004141"/>
    </source>
</evidence>
<evidence type="ECO:0000313" key="7">
    <source>
        <dbReference type="EMBL" id="QQZ51187.1"/>
    </source>
</evidence>
<evidence type="ECO:0000256" key="4">
    <source>
        <dbReference type="ARBA" id="ARBA00023136"/>
    </source>
</evidence>
<dbReference type="EMBL" id="CP068570">
    <property type="protein sequence ID" value="QQZ51187.1"/>
    <property type="molecule type" value="Genomic_DNA"/>
</dbReference>
<accession>A0A941HUM2</accession>
<feature type="transmembrane region" description="Helical" evidence="5">
    <location>
        <begin position="126"/>
        <end position="159"/>
    </location>
</feature>
<dbReference type="InterPro" id="IPR052527">
    <property type="entry name" value="Metal_cation-efflux_comp"/>
</dbReference>
<dbReference type="Proteomes" id="UP000622580">
    <property type="component" value="Unassembled WGS sequence"/>
</dbReference>
<feature type="transmembrane region" description="Helical" evidence="5">
    <location>
        <begin position="12"/>
        <end position="33"/>
    </location>
</feature>
<evidence type="ECO:0000256" key="5">
    <source>
        <dbReference type="SAM" id="Phobius"/>
    </source>
</evidence>
<evidence type="ECO:0000256" key="2">
    <source>
        <dbReference type="ARBA" id="ARBA00022692"/>
    </source>
</evidence>